<evidence type="ECO:0000313" key="1">
    <source>
        <dbReference type="EMBL" id="MBW4666616.1"/>
    </source>
</evidence>
<name>A0A951QJP7_9CYAN</name>
<proteinExistence type="predicted"/>
<reference evidence="1" key="1">
    <citation type="submission" date="2021-05" db="EMBL/GenBank/DDBJ databases">
        <authorList>
            <person name="Pietrasiak N."/>
            <person name="Ward R."/>
            <person name="Stajich J.E."/>
            <person name="Kurbessoian T."/>
        </authorList>
    </citation>
    <scope>NUCLEOTIDE SEQUENCE</scope>
    <source>
        <strain evidence="1">GSE-NOS-MK-12-04C</strain>
    </source>
</reference>
<dbReference type="EMBL" id="JAHHGZ010000003">
    <property type="protein sequence ID" value="MBW4666616.1"/>
    <property type="molecule type" value="Genomic_DNA"/>
</dbReference>
<reference evidence="1" key="2">
    <citation type="journal article" date="2022" name="Microbiol. Resour. Announc.">
        <title>Metagenome Sequencing to Explore Phylogenomics of Terrestrial Cyanobacteria.</title>
        <authorList>
            <person name="Ward R.D."/>
            <person name="Stajich J.E."/>
            <person name="Johansen J.R."/>
            <person name="Huntemann M."/>
            <person name="Clum A."/>
            <person name="Foster B."/>
            <person name="Foster B."/>
            <person name="Roux S."/>
            <person name="Palaniappan K."/>
            <person name="Varghese N."/>
            <person name="Mukherjee S."/>
            <person name="Reddy T.B.K."/>
            <person name="Daum C."/>
            <person name="Copeland A."/>
            <person name="Chen I.A."/>
            <person name="Ivanova N.N."/>
            <person name="Kyrpides N.C."/>
            <person name="Shapiro N."/>
            <person name="Eloe-Fadrosh E.A."/>
            <person name="Pietrasiak N."/>
        </authorList>
    </citation>
    <scope>NUCLEOTIDE SEQUENCE</scope>
    <source>
        <strain evidence="1">GSE-NOS-MK-12-04C</strain>
    </source>
</reference>
<gene>
    <name evidence="1" type="ORF">KME60_04025</name>
</gene>
<dbReference type="AlphaFoldDB" id="A0A951QJP7"/>
<accession>A0A951QJP7</accession>
<dbReference type="Proteomes" id="UP000729701">
    <property type="component" value="Unassembled WGS sequence"/>
</dbReference>
<protein>
    <submittedName>
        <fullName evidence="1">Uncharacterized protein</fullName>
    </submittedName>
</protein>
<sequence length="138" mass="15321">MSVELHNYLANLPTDALQEFTEWCILQATEAGYEFTPDTSKLEKLTGAYYIEELVDQFIRTTRNTIEGGMAAFVAGKQADNHGLKGIAIVVDFVSLYILYLLPKAKKNTLPADEKLATASQEQLDKLSSIAKKYGVEI</sequence>
<evidence type="ECO:0000313" key="2">
    <source>
        <dbReference type="Proteomes" id="UP000729701"/>
    </source>
</evidence>
<comment type="caution">
    <text evidence="1">The sequence shown here is derived from an EMBL/GenBank/DDBJ whole genome shotgun (WGS) entry which is preliminary data.</text>
</comment>
<organism evidence="1 2">
    <name type="scientific">Cyanomargarita calcarea GSE-NOS-MK-12-04C</name>
    <dbReference type="NCBI Taxonomy" id="2839659"/>
    <lineage>
        <taxon>Bacteria</taxon>
        <taxon>Bacillati</taxon>
        <taxon>Cyanobacteriota</taxon>
        <taxon>Cyanophyceae</taxon>
        <taxon>Nostocales</taxon>
        <taxon>Cyanomargaritaceae</taxon>
        <taxon>Cyanomargarita</taxon>
    </lineage>
</organism>